<evidence type="ECO:0000313" key="3">
    <source>
        <dbReference type="Proteomes" id="UP000186029"/>
    </source>
</evidence>
<accession>A0A1F5EH39</accession>
<dbReference type="STRING" id="1797580.A2Z61_00745"/>
<dbReference type="Proteomes" id="UP000186029">
    <property type="component" value="Unassembled WGS sequence"/>
</dbReference>
<evidence type="ECO:0000256" key="1">
    <source>
        <dbReference type="SAM" id="MobiDB-lite"/>
    </source>
</evidence>
<name>A0A1F5EH39_9BACT</name>
<dbReference type="EMBL" id="MFAC01000027">
    <property type="protein sequence ID" value="OGD66610.1"/>
    <property type="molecule type" value="Genomic_DNA"/>
</dbReference>
<dbReference type="AlphaFoldDB" id="A0A1F5EH39"/>
<organism evidence="2 3">
    <name type="scientific">Candidatus Campbellbacteria bacterium RIFCSPLOWO2_02_35_12</name>
    <dbReference type="NCBI Taxonomy" id="1797580"/>
    <lineage>
        <taxon>Bacteria</taxon>
        <taxon>Candidatus Campbelliibacteriota</taxon>
    </lineage>
</organism>
<sequence>MERFNFNKEQNSAEDFTKNKSRLVEDSSEMERKEKIEDIQNKEREFLGRIKEYARNAFHSIYREYEKNFKKTLRAVTLATILSIPIGEKAFAEREEKLSKESTVAMVQIDKEAIKEDVEMQKSIIEQKELIKEKYDQKIFIGEGFSLEELQDFKDALEEIKTFSPDKFNELKIILVKADTDLFSMKAILNFCEKFDTIKDIELKRDLDKKSDNIGFIKELLRLEEEINAQDKTNIDNYDLIICNHKKKIKKDLIKRDRFMDWYTVRVSGGVASIQEKDSYKNTYIHELSHLITLNDKSIYKELADKFKEINKKTDGHIMTVFIESMNVCIKRYPGFVSVFAGEGGQGGIIPRYPYEYKYNERNNTYEDTAETLTYMIKDYHYADDDPIVQEKIKAIKDFLNEKTND</sequence>
<evidence type="ECO:0000313" key="2">
    <source>
        <dbReference type="EMBL" id="OGD66610.1"/>
    </source>
</evidence>
<feature type="compositionally biased region" description="Basic and acidic residues" evidence="1">
    <location>
        <begin position="15"/>
        <end position="35"/>
    </location>
</feature>
<gene>
    <name evidence="2" type="ORF">A2Z61_00745</name>
</gene>
<feature type="region of interest" description="Disordered" evidence="1">
    <location>
        <begin position="1"/>
        <end position="35"/>
    </location>
</feature>
<proteinExistence type="predicted"/>
<comment type="caution">
    <text evidence="2">The sequence shown here is derived from an EMBL/GenBank/DDBJ whole genome shotgun (WGS) entry which is preliminary data.</text>
</comment>
<protein>
    <submittedName>
        <fullName evidence="2">Uncharacterized protein</fullName>
    </submittedName>
</protein>
<reference evidence="2 3" key="1">
    <citation type="journal article" date="2016" name="Nat. Commun.">
        <title>Thousands of microbial genomes shed light on interconnected biogeochemical processes in an aquifer system.</title>
        <authorList>
            <person name="Anantharaman K."/>
            <person name="Brown C.T."/>
            <person name="Hug L.A."/>
            <person name="Sharon I."/>
            <person name="Castelle C.J."/>
            <person name="Probst A.J."/>
            <person name="Thomas B.C."/>
            <person name="Singh A."/>
            <person name="Wilkins M.J."/>
            <person name="Karaoz U."/>
            <person name="Brodie E.L."/>
            <person name="Williams K.H."/>
            <person name="Hubbard S.S."/>
            <person name="Banfield J.F."/>
        </authorList>
    </citation>
    <scope>NUCLEOTIDE SEQUENCE [LARGE SCALE GENOMIC DNA]</scope>
</reference>